<gene>
    <name evidence="7" type="ORF">CNMCM6805_002870</name>
</gene>
<accession>A0A8H4M411</accession>
<dbReference type="SUPFAM" id="SSF51735">
    <property type="entry name" value="NAD(P)-binding Rossmann-fold domains"/>
    <property type="match status" value="1"/>
</dbReference>
<keyword evidence="4" id="KW-0472">Membrane</keyword>
<evidence type="ECO:0000256" key="4">
    <source>
        <dbReference type="SAM" id="Phobius"/>
    </source>
</evidence>
<dbReference type="Gene3D" id="3.40.50.720">
    <property type="entry name" value="NAD(P)-binding Rossmann-like Domain"/>
    <property type="match status" value="1"/>
</dbReference>
<feature type="transmembrane region" description="Helical" evidence="4">
    <location>
        <begin position="1053"/>
        <end position="1069"/>
    </location>
</feature>
<feature type="transmembrane region" description="Helical" evidence="4">
    <location>
        <begin position="1250"/>
        <end position="1270"/>
    </location>
</feature>
<dbReference type="SUPFAM" id="SSF47336">
    <property type="entry name" value="ACP-like"/>
    <property type="match status" value="1"/>
</dbReference>
<keyword evidence="8" id="KW-1185">Reference proteome</keyword>
<keyword evidence="4" id="KW-1133">Transmembrane helix</keyword>
<dbReference type="Pfam" id="PF00501">
    <property type="entry name" value="AMP-binding"/>
    <property type="match status" value="1"/>
</dbReference>
<evidence type="ECO:0000256" key="1">
    <source>
        <dbReference type="ARBA" id="ARBA00004141"/>
    </source>
</evidence>
<feature type="transmembrane region" description="Helical" evidence="4">
    <location>
        <begin position="1276"/>
        <end position="1300"/>
    </location>
</feature>
<dbReference type="PROSITE" id="PS50850">
    <property type="entry name" value="MFS"/>
    <property type="match status" value="1"/>
</dbReference>
<comment type="caution">
    <text evidence="7">The sequence shown here is derived from an EMBL/GenBank/DDBJ whole genome shotgun (WGS) entry which is preliminary data.</text>
</comment>
<feature type="transmembrane region" description="Helical" evidence="4">
    <location>
        <begin position="1075"/>
        <end position="1101"/>
    </location>
</feature>
<proteinExistence type="predicted"/>
<dbReference type="PANTHER" id="PTHR43439">
    <property type="entry name" value="PHENYLACETATE-COENZYME A LIGASE"/>
    <property type="match status" value="1"/>
</dbReference>
<evidence type="ECO:0000313" key="7">
    <source>
        <dbReference type="EMBL" id="KAF4227490.1"/>
    </source>
</evidence>
<evidence type="ECO:0000313" key="8">
    <source>
        <dbReference type="Proteomes" id="UP000653565"/>
    </source>
</evidence>
<dbReference type="Gene3D" id="3.40.50.12780">
    <property type="entry name" value="N-terminal domain of ligase-like"/>
    <property type="match status" value="1"/>
</dbReference>
<dbReference type="InterPro" id="IPR036736">
    <property type="entry name" value="ACP-like_sf"/>
</dbReference>
<organism evidence="7 8">
    <name type="scientific">Aspergillus fumigatiaffinis</name>
    <dbReference type="NCBI Taxonomy" id="340414"/>
    <lineage>
        <taxon>Eukaryota</taxon>
        <taxon>Fungi</taxon>
        <taxon>Dikarya</taxon>
        <taxon>Ascomycota</taxon>
        <taxon>Pezizomycotina</taxon>
        <taxon>Eurotiomycetes</taxon>
        <taxon>Eurotiomycetidae</taxon>
        <taxon>Eurotiales</taxon>
        <taxon>Aspergillaceae</taxon>
        <taxon>Aspergillus</taxon>
        <taxon>Aspergillus subgen. Fumigati</taxon>
    </lineage>
</organism>
<evidence type="ECO:0000259" key="5">
    <source>
        <dbReference type="PROSITE" id="PS50075"/>
    </source>
</evidence>
<keyword evidence="2" id="KW-0596">Phosphopantetheine</keyword>
<evidence type="ECO:0008006" key="9">
    <source>
        <dbReference type="Google" id="ProtNLM"/>
    </source>
</evidence>
<dbReference type="GO" id="GO:0022857">
    <property type="term" value="F:transmembrane transporter activity"/>
    <property type="evidence" value="ECO:0007669"/>
    <property type="project" value="InterPro"/>
</dbReference>
<dbReference type="Gene3D" id="1.10.1200.10">
    <property type="entry name" value="ACP-like"/>
    <property type="match status" value="1"/>
</dbReference>
<reference evidence="7" key="1">
    <citation type="journal article" date="2020" name="bioRxiv">
        <title>Genomic and phenotypic heterogeneity of clinical isolates of the human pathogens Aspergillus fumigatus, Aspergillus lentulus and Aspergillus fumigatiaffinis.</title>
        <authorList>
            <person name="dos Santos R.A.C."/>
            <person name="Steenwyk J.L."/>
            <person name="Rivero-Menendez O."/>
            <person name="Mead M.E."/>
            <person name="Silva L.P."/>
            <person name="Bastos R.W."/>
            <person name="Alastruey-Izquierdo A."/>
            <person name="Goldman G.H."/>
            <person name="Rokas A."/>
        </authorList>
    </citation>
    <scope>NUCLEOTIDE SEQUENCE</scope>
    <source>
        <strain evidence="7">CNM-CM6805</strain>
    </source>
</reference>
<dbReference type="Gene3D" id="1.20.1250.20">
    <property type="entry name" value="MFS general substrate transporter like domains"/>
    <property type="match status" value="1"/>
</dbReference>
<feature type="transmembrane region" description="Helical" evidence="4">
    <location>
        <begin position="1142"/>
        <end position="1162"/>
    </location>
</feature>
<reference evidence="7" key="2">
    <citation type="submission" date="2020-04" db="EMBL/GenBank/DDBJ databases">
        <authorList>
            <person name="Santos R.A.C."/>
            <person name="Steenwyk J.L."/>
            <person name="Rivero-Menendez O."/>
            <person name="Mead M.E."/>
            <person name="Silva L.P."/>
            <person name="Bastos R.W."/>
            <person name="Alastruey-Izquierdo A."/>
            <person name="Goldman G.H."/>
            <person name="Rokas A."/>
        </authorList>
    </citation>
    <scope>NUCLEOTIDE SEQUENCE</scope>
    <source>
        <strain evidence="7">CNM-CM6805</strain>
    </source>
</reference>
<feature type="transmembrane region" description="Helical" evidence="4">
    <location>
        <begin position="1220"/>
        <end position="1238"/>
    </location>
</feature>
<dbReference type="InterPro" id="IPR006162">
    <property type="entry name" value="Ppantetheine_attach_site"/>
</dbReference>
<feature type="domain" description="Major facilitator superfamily (MFS) profile" evidence="6">
    <location>
        <begin position="1183"/>
        <end position="1376"/>
    </location>
</feature>
<feature type="transmembrane region" description="Helical" evidence="4">
    <location>
        <begin position="1024"/>
        <end position="1046"/>
    </location>
</feature>
<dbReference type="InterPro" id="IPR036259">
    <property type="entry name" value="MFS_trans_sf"/>
</dbReference>
<evidence type="ECO:0000259" key="6">
    <source>
        <dbReference type="PROSITE" id="PS50850"/>
    </source>
</evidence>
<dbReference type="InterPro" id="IPR009081">
    <property type="entry name" value="PP-bd_ACP"/>
</dbReference>
<dbReference type="Proteomes" id="UP000653565">
    <property type="component" value="Unassembled WGS sequence"/>
</dbReference>
<dbReference type="InterPro" id="IPR051414">
    <property type="entry name" value="Adenylate-forming_Reductase"/>
</dbReference>
<sequence length="1376" mass="151782">MTLTIENTDDTGRRLAASLVDRISRTNPTRTFAVIPNGAAVSDGFRPFMVAELAKAVDYTAHWLQNTFGRPLGRETLSYMAANDVRYFIFVLACNKTGYQAFLPSARNSQEAFLHLLHVTQCRKFICSAEKRQKVLELSNLTEALQVSEIPSLEEMLSSEVVAYNYHSTYEEDEDKVSFVIHSSGTTGLPKPVPLTHGYIGVLDKMASLPCPVYREPGMCGFLRPNALLLSTTPFFHMMGMCGFFLSVFHHTPLVILPEGPVTPHLILNVIEATQPTVALIPPSILEEMHTSNRALEVISRLDYLYFAGAPLAETVGDQLCKLTKLITVLGSSEAGLIPSLAPMKKEDWKFFEWNPFSGVIMQPVGDNKYEMVIQNGKCRDYQGIFHTFPELQEYHTKDVFVPSPTVPGLWKYYGRIDDVIVLSNGEKFNPIAMEKVIESHPFVSSAVIAGRGQFQACLLVEPNWDKWDECQAARDLIENIWPTVEQANEAGPAHGRVTKSMIRVASRTRPFKKTAKGSTQRHYVYSDYAEDIAAVYAAADTESTIEIPQDATIHNIVEYLRRVVLSISNTVMVGEDDDLFAAGFDSLQTVQLARAIQNGVRSRLSQSSTVISTQQIYSRPSIKELALFLVKMLAGETEGHVGELSRGEKINSMVQRYTYDLPVRQLNLKPNDGGHTILLTGSTGSLGSYILDALLRDPATAKVYCLNRSADAPSRQKTSFHEKGLEWNLARLKQVEFLPALFGQAKFGLDEAKYQEMIQSVDTIVHNAWKVDFNHSLASFEEVHVRGVRNMVEFSIHSRRHAHLYFVSSISTVGGWSVLHGRTIPEAPVQDPDVALPQGYGESKYVGERICAVASERAGVPTTILRVGQVAGPTTRSGVWNKQEWLPTLIATSKSIGLTPISLGPRPVDWIPVDTLATIILELIGARRATQPDPRCDAFNLVNPSATTWSSLIPALQKHFSVKPVDLTTWVHELEAIQDPSRAETAAKPALKLLEFYKSLAQVGSVQDYISTNQLANYTIRDVGWITAILVFLTLFLGVQVGPLFDRYGPRILLACGSAASFTSYILLAECTKFWHFILCLSILGGVASAIITTVSIAVLSHWFQRRRALASGICMGGSSAGGAILPLVLRTLFSRYGWTWSIRVIAFTALGCYLVGIALVKGRLPPGNASKATIDFRAFRSPRLCFLTIAVFAFEFIIFGCAALLPTYVRFAGLSSDVQFYSLTVLNSMSLLGRVLPGFAADQVGRFNILLCLVVTTLLVMAAVWLPFGSRDEATLYAVVAIFGFGSGGWLSLAPVCAGQLCRTEEYGRFYGTVYFVASFGVLLTVPVGGDLLQSTTPQVLIGFYSAVLLVGLIGLALSRWALLDWNWKWKVKV</sequence>
<dbReference type="InterPro" id="IPR000873">
    <property type="entry name" value="AMP-dep_synth/lig_dom"/>
</dbReference>
<dbReference type="InterPro" id="IPR020845">
    <property type="entry name" value="AMP-binding_CS"/>
</dbReference>
<feature type="domain" description="Carrier" evidence="5">
    <location>
        <begin position="552"/>
        <end position="634"/>
    </location>
</feature>
<evidence type="ECO:0000256" key="3">
    <source>
        <dbReference type="ARBA" id="ARBA00022553"/>
    </source>
</evidence>
<dbReference type="GO" id="GO:0016020">
    <property type="term" value="C:membrane"/>
    <property type="evidence" value="ECO:0007669"/>
    <property type="project" value="UniProtKB-SubCell"/>
</dbReference>
<dbReference type="PANTHER" id="PTHR43439:SF2">
    <property type="entry name" value="ENZYME, PUTATIVE (JCVI)-RELATED"/>
    <property type="match status" value="1"/>
</dbReference>
<protein>
    <recommendedName>
        <fullName evidence="9">NRPS-like enzyme</fullName>
    </recommendedName>
</protein>
<dbReference type="SUPFAM" id="SSF56801">
    <property type="entry name" value="Acetyl-CoA synthetase-like"/>
    <property type="match status" value="1"/>
</dbReference>
<dbReference type="Pfam" id="PF07690">
    <property type="entry name" value="MFS_1"/>
    <property type="match status" value="1"/>
</dbReference>
<feature type="transmembrane region" description="Helical" evidence="4">
    <location>
        <begin position="1186"/>
        <end position="1208"/>
    </location>
</feature>
<dbReference type="PROSITE" id="PS50075">
    <property type="entry name" value="CARRIER"/>
    <property type="match status" value="1"/>
</dbReference>
<feature type="transmembrane region" description="Helical" evidence="4">
    <location>
        <begin position="1312"/>
        <end position="1332"/>
    </location>
</feature>
<feature type="transmembrane region" description="Helical" evidence="4">
    <location>
        <begin position="1110"/>
        <end position="1130"/>
    </location>
</feature>
<keyword evidence="3" id="KW-0597">Phosphoprotein</keyword>
<name>A0A8H4M411_9EURO</name>
<keyword evidence="4" id="KW-0812">Transmembrane</keyword>
<dbReference type="InterPro" id="IPR036291">
    <property type="entry name" value="NAD(P)-bd_dom_sf"/>
</dbReference>
<dbReference type="PROSITE" id="PS00455">
    <property type="entry name" value="AMP_BINDING"/>
    <property type="match status" value="1"/>
</dbReference>
<dbReference type="InterPro" id="IPR013120">
    <property type="entry name" value="FAR_NAD-bd"/>
</dbReference>
<dbReference type="PROSITE" id="PS00012">
    <property type="entry name" value="PHOSPHOPANTETHEINE"/>
    <property type="match status" value="1"/>
</dbReference>
<dbReference type="InterPro" id="IPR020846">
    <property type="entry name" value="MFS_dom"/>
</dbReference>
<dbReference type="Pfam" id="PF07993">
    <property type="entry name" value="NAD_binding_4"/>
    <property type="match status" value="1"/>
</dbReference>
<dbReference type="InterPro" id="IPR042099">
    <property type="entry name" value="ANL_N_sf"/>
</dbReference>
<dbReference type="SUPFAM" id="SSF103473">
    <property type="entry name" value="MFS general substrate transporter"/>
    <property type="match status" value="1"/>
</dbReference>
<dbReference type="CDD" id="cd17352">
    <property type="entry name" value="MFS_MCT_SLC16"/>
    <property type="match status" value="1"/>
</dbReference>
<evidence type="ECO:0000256" key="2">
    <source>
        <dbReference type="ARBA" id="ARBA00022450"/>
    </source>
</evidence>
<feature type="transmembrane region" description="Helical" evidence="4">
    <location>
        <begin position="1344"/>
        <end position="1365"/>
    </location>
</feature>
<comment type="subcellular location">
    <subcellularLocation>
        <location evidence="1">Membrane</location>
        <topology evidence="1">Multi-pass membrane protein</topology>
    </subcellularLocation>
</comment>
<dbReference type="EMBL" id="JAAAPX010000177">
    <property type="protein sequence ID" value="KAF4227490.1"/>
    <property type="molecule type" value="Genomic_DNA"/>
</dbReference>
<dbReference type="InterPro" id="IPR011701">
    <property type="entry name" value="MFS"/>
</dbReference>
<dbReference type="Pfam" id="PF23562">
    <property type="entry name" value="AMP-binding_C_3"/>
    <property type="match status" value="1"/>
</dbReference>